<gene>
    <name evidence="8" type="ORF">SPARVUS_LOCUS15700813</name>
</gene>
<dbReference type="EMBL" id="CATNWA010020481">
    <property type="protein sequence ID" value="CAI9618585.1"/>
    <property type="molecule type" value="Genomic_DNA"/>
</dbReference>
<evidence type="ECO:0000313" key="8">
    <source>
        <dbReference type="EMBL" id="CAI9618585.1"/>
    </source>
</evidence>
<evidence type="ECO:0000256" key="3">
    <source>
        <dbReference type="ARBA" id="ARBA00022843"/>
    </source>
</evidence>
<reference evidence="8" key="1">
    <citation type="submission" date="2023-05" db="EMBL/GenBank/DDBJ databases">
        <authorList>
            <person name="Stuckert A."/>
        </authorList>
    </citation>
    <scope>NUCLEOTIDE SEQUENCE</scope>
</reference>
<evidence type="ECO:0000256" key="2">
    <source>
        <dbReference type="ARBA" id="ARBA00022454"/>
    </source>
</evidence>
<keyword evidence="3" id="KW-0832">Ubl conjugation</keyword>
<feature type="compositionally biased region" description="Pro residues" evidence="6">
    <location>
        <begin position="12"/>
        <end position="21"/>
    </location>
</feature>
<keyword evidence="5" id="KW-0544">Nucleosome core</keyword>
<comment type="caution">
    <text evidence="8">The sequence shown here is derived from an EMBL/GenBank/DDBJ whole genome shotgun (WGS) entry which is preliminary data.</text>
</comment>
<feature type="region of interest" description="Disordered" evidence="6">
    <location>
        <begin position="1"/>
        <end position="32"/>
    </location>
</feature>
<evidence type="ECO:0000313" key="9">
    <source>
        <dbReference type="Proteomes" id="UP001162483"/>
    </source>
</evidence>
<dbReference type="Proteomes" id="UP001162483">
    <property type="component" value="Unassembled WGS sequence"/>
</dbReference>
<protein>
    <recommendedName>
        <fullName evidence="7">Histone H2A C-terminal domain-containing protein</fullName>
    </recommendedName>
</protein>
<dbReference type="PRINTS" id="PR00620">
    <property type="entry name" value="HISTONEH2A"/>
</dbReference>
<keyword evidence="9" id="KW-1185">Reference proteome</keyword>
<feature type="domain" description="Histone H2A C-terminal" evidence="7">
    <location>
        <begin position="54"/>
        <end position="71"/>
    </location>
</feature>
<name>A0ABN9HDX5_9NEOB</name>
<evidence type="ECO:0000256" key="6">
    <source>
        <dbReference type="SAM" id="MobiDB-lite"/>
    </source>
</evidence>
<proteinExistence type="predicted"/>
<dbReference type="Gene3D" id="1.10.20.10">
    <property type="entry name" value="Histone, subunit A"/>
    <property type="match status" value="1"/>
</dbReference>
<keyword evidence="4" id="KW-0238">DNA-binding</keyword>
<evidence type="ECO:0000259" key="7">
    <source>
        <dbReference type="Pfam" id="PF16211"/>
    </source>
</evidence>
<sequence>MPSGSGPELPSIWPPSWPATPPETTRRPASSPTYLQLAVRNGRGAQQATGRRRTIAQGGVLPNIQAVLLPKIDRADHKAARASNPRSQDVPFYPQHTTALLRAPSNIAPYNKGQPV</sequence>
<dbReference type="InterPro" id="IPR032454">
    <property type="entry name" value="Histone_H2A_C"/>
</dbReference>
<dbReference type="InterPro" id="IPR009072">
    <property type="entry name" value="Histone-fold"/>
</dbReference>
<evidence type="ECO:0000256" key="5">
    <source>
        <dbReference type="ARBA" id="ARBA00023269"/>
    </source>
</evidence>
<evidence type="ECO:0000256" key="1">
    <source>
        <dbReference type="ARBA" id="ARBA00004286"/>
    </source>
</evidence>
<keyword evidence="2" id="KW-0158">Chromosome</keyword>
<dbReference type="InterPro" id="IPR002119">
    <property type="entry name" value="Histone_H2A"/>
</dbReference>
<evidence type="ECO:0000256" key="4">
    <source>
        <dbReference type="ARBA" id="ARBA00023125"/>
    </source>
</evidence>
<organism evidence="8 9">
    <name type="scientific">Staurois parvus</name>
    <dbReference type="NCBI Taxonomy" id="386267"/>
    <lineage>
        <taxon>Eukaryota</taxon>
        <taxon>Metazoa</taxon>
        <taxon>Chordata</taxon>
        <taxon>Craniata</taxon>
        <taxon>Vertebrata</taxon>
        <taxon>Euteleostomi</taxon>
        <taxon>Amphibia</taxon>
        <taxon>Batrachia</taxon>
        <taxon>Anura</taxon>
        <taxon>Neobatrachia</taxon>
        <taxon>Ranoidea</taxon>
        <taxon>Ranidae</taxon>
        <taxon>Staurois</taxon>
    </lineage>
</organism>
<dbReference type="Pfam" id="PF16211">
    <property type="entry name" value="Histone_H2A_C"/>
    <property type="match status" value="1"/>
</dbReference>
<accession>A0ABN9HDX5</accession>
<comment type="subcellular location">
    <subcellularLocation>
        <location evidence="1">Chromosome</location>
    </subcellularLocation>
</comment>